<dbReference type="InterPro" id="IPR052215">
    <property type="entry name" value="Plant_ABCG"/>
</dbReference>
<dbReference type="InterPro" id="IPR043926">
    <property type="entry name" value="ABCG_dom"/>
</dbReference>
<dbReference type="OrthoDB" id="66620at2759"/>
<dbReference type="PROSITE" id="PS50893">
    <property type="entry name" value="ABC_TRANSPORTER_2"/>
    <property type="match status" value="1"/>
</dbReference>
<keyword evidence="3" id="KW-0813">Transport</keyword>
<comment type="similarity">
    <text evidence="2">Belongs to the ABC transporter superfamily. ABCG family. Eye pigment precursor importer (TC 3.A.1.204) subfamily.</text>
</comment>
<evidence type="ECO:0000256" key="1">
    <source>
        <dbReference type="ARBA" id="ARBA00004141"/>
    </source>
</evidence>
<keyword evidence="7" id="KW-0067">ATP-binding</keyword>
<dbReference type="PANTHER" id="PTHR48042:SF15">
    <property type="entry name" value="ABC TRANSPORTER G FAMILY MEMBER 13"/>
    <property type="match status" value="1"/>
</dbReference>
<dbReference type="GO" id="GO:0016020">
    <property type="term" value="C:membrane"/>
    <property type="evidence" value="ECO:0007669"/>
    <property type="project" value="UniProtKB-SubCell"/>
</dbReference>
<evidence type="ECO:0000256" key="6">
    <source>
        <dbReference type="ARBA" id="ARBA00022741"/>
    </source>
</evidence>
<name>A0A9Q1M7V5_9SOLA</name>
<dbReference type="AlphaFoldDB" id="A0A9Q1M7V5"/>
<evidence type="ECO:0000256" key="9">
    <source>
        <dbReference type="ARBA" id="ARBA00023136"/>
    </source>
</evidence>
<dbReference type="InterPro" id="IPR027417">
    <property type="entry name" value="P-loop_NTPase"/>
</dbReference>
<evidence type="ECO:0000256" key="3">
    <source>
        <dbReference type="ARBA" id="ARBA00022448"/>
    </source>
</evidence>
<feature type="transmembrane region" description="Helical" evidence="10">
    <location>
        <begin position="529"/>
        <end position="549"/>
    </location>
</feature>
<dbReference type="GO" id="GO:0009651">
    <property type="term" value="P:response to salt stress"/>
    <property type="evidence" value="ECO:0007669"/>
    <property type="project" value="UniProtKB-ARBA"/>
</dbReference>
<protein>
    <recommendedName>
        <fullName evidence="11">ABC transporter domain-containing protein</fullName>
    </recommendedName>
</protein>
<proteinExistence type="inferred from homology"/>
<dbReference type="SUPFAM" id="SSF52540">
    <property type="entry name" value="P-loop containing nucleoside triphosphate hydrolases"/>
    <property type="match status" value="1"/>
</dbReference>
<sequence>MEIEVAPALDLEKGVAESVLCGIQSSAAYLIWEDVTVMLPKFGGGPTKRLLNGLTGYAEPGRIMAIMGPSGSGKSTLLDSLAGRLSANLIMTGDILLNGKKRRLDHDFVAYVTQEDILMGTLTVRETIQYSAQLRLPSNMTRKEVNLIVENVISEMGLEDCAENLIGNWHLRGISGGEKKRLSIALEIITQPQLLFLDEPTSGLDSASAYFVVQVLKNIACGGSGRTIICSIHQPSSEVFALFDDLFLLSSGETIYFGEAKLAVEFFGDSGLACPTRRNPADHFLRCINSDFDDVTATLIGSRRINDIKESSGSLVYLPTGECRVRLIQNYKYSKHRLKTKARIRELANIKDIVIKESGVSQARWLKQLCTLIKRSLKNMSRDFGYYWLRIIVYNILSVCVGTVFYDVGTGHNAIIARGACGGFISGFMTFMSIGGFPSFIEEMKIFEKERKSGHYGVGVFILSNFISSFPFLVVMSLSSAAITYNLVKFHPGFFHFLYAAIDLLSSIAVVESCMMVVACFVPNFTMGLVVGAGLLGIMMASAGFFRLMPDLPKVFWRYPISYVNYMAWALQGAFKNDLIGLEFDPVITGDQMKMKGEVIISSVLGFSVKHSKWWDLGVVIAILISYRFLFYTILKLKERALPVLHTFYTERTLQHLSKRPSFRKIPSFPSKRHLHIHSLSSQEGLNSPLH</sequence>
<comment type="subcellular location">
    <subcellularLocation>
        <location evidence="1">Membrane</location>
        <topology evidence="1">Multi-pass membrane protein</topology>
    </subcellularLocation>
</comment>
<dbReference type="SMART" id="SM00382">
    <property type="entry name" value="AAA"/>
    <property type="match status" value="1"/>
</dbReference>
<keyword evidence="13" id="KW-1185">Reference proteome</keyword>
<evidence type="ECO:0000313" key="13">
    <source>
        <dbReference type="Proteomes" id="UP001152561"/>
    </source>
</evidence>
<feature type="transmembrane region" description="Helical" evidence="10">
    <location>
        <begin position="384"/>
        <end position="409"/>
    </location>
</feature>
<dbReference type="PANTHER" id="PTHR48042">
    <property type="entry name" value="ABC TRANSPORTER G FAMILY MEMBER 11"/>
    <property type="match status" value="1"/>
</dbReference>
<dbReference type="CDD" id="cd03213">
    <property type="entry name" value="ABCG_EPDR"/>
    <property type="match status" value="1"/>
</dbReference>
<evidence type="ECO:0000256" key="2">
    <source>
        <dbReference type="ARBA" id="ARBA00005814"/>
    </source>
</evidence>
<dbReference type="Pfam" id="PF01061">
    <property type="entry name" value="ABC2_membrane"/>
    <property type="match status" value="1"/>
</dbReference>
<keyword evidence="8 10" id="KW-1133">Transmembrane helix</keyword>
<evidence type="ECO:0000313" key="12">
    <source>
        <dbReference type="EMBL" id="KAJ8551344.1"/>
    </source>
</evidence>
<dbReference type="GO" id="GO:0140359">
    <property type="term" value="F:ABC-type transporter activity"/>
    <property type="evidence" value="ECO:0007669"/>
    <property type="project" value="InterPro"/>
</dbReference>
<evidence type="ECO:0000256" key="4">
    <source>
        <dbReference type="ARBA" id="ARBA00022553"/>
    </source>
</evidence>
<feature type="transmembrane region" description="Helical" evidence="10">
    <location>
        <begin position="614"/>
        <end position="635"/>
    </location>
</feature>
<evidence type="ECO:0000256" key="8">
    <source>
        <dbReference type="ARBA" id="ARBA00022989"/>
    </source>
</evidence>
<dbReference type="GO" id="GO:0005524">
    <property type="term" value="F:ATP binding"/>
    <property type="evidence" value="ECO:0007669"/>
    <property type="project" value="UniProtKB-KW"/>
</dbReference>
<evidence type="ECO:0000256" key="10">
    <source>
        <dbReference type="SAM" id="Phobius"/>
    </source>
</evidence>
<comment type="caution">
    <text evidence="12">The sequence shown here is derived from an EMBL/GenBank/DDBJ whole genome shotgun (WGS) entry which is preliminary data.</text>
</comment>
<accession>A0A9Q1M7V5</accession>
<keyword evidence="4" id="KW-0597">Phosphoprotein</keyword>
<dbReference type="GO" id="GO:0016887">
    <property type="term" value="F:ATP hydrolysis activity"/>
    <property type="evidence" value="ECO:0007669"/>
    <property type="project" value="InterPro"/>
</dbReference>
<dbReference type="EMBL" id="JAJAGQ010000010">
    <property type="protein sequence ID" value="KAJ8551344.1"/>
    <property type="molecule type" value="Genomic_DNA"/>
</dbReference>
<dbReference type="PROSITE" id="PS00211">
    <property type="entry name" value="ABC_TRANSPORTER_1"/>
    <property type="match status" value="1"/>
</dbReference>
<dbReference type="InterPro" id="IPR003593">
    <property type="entry name" value="AAA+_ATPase"/>
</dbReference>
<gene>
    <name evidence="12" type="ORF">K7X08_000714</name>
</gene>
<feature type="domain" description="ABC transporter" evidence="11">
    <location>
        <begin position="30"/>
        <end position="276"/>
    </location>
</feature>
<dbReference type="Gene3D" id="3.40.50.300">
    <property type="entry name" value="P-loop containing nucleotide triphosphate hydrolases"/>
    <property type="match status" value="1"/>
</dbReference>
<keyword evidence="9 10" id="KW-0472">Membrane</keyword>
<reference evidence="13" key="1">
    <citation type="journal article" date="2023" name="Proc. Natl. Acad. Sci. U.S.A.">
        <title>Genomic and structural basis for evolution of tropane alkaloid biosynthesis.</title>
        <authorList>
            <person name="Wanga Y.-J."/>
            <person name="Taina T."/>
            <person name="Yua J.-Y."/>
            <person name="Lia J."/>
            <person name="Xua B."/>
            <person name="Chenc J."/>
            <person name="D'Auriad J.C."/>
            <person name="Huanga J.-P."/>
            <person name="Huanga S.-X."/>
        </authorList>
    </citation>
    <scope>NUCLEOTIDE SEQUENCE [LARGE SCALE GENOMIC DNA]</scope>
    <source>
        <strain evidence="13">cv. KIB-2019</strain>
    </source>
</reference>
<keyword evidence="5 10" id="KW-0812">Transmembrane</keyword>
<keyword evidence="6" id="KW-0547">Nucleotide-binding</keyword>
<dbReference type="InterPro" id="IPR003439">
    <property type="entry name" value="ABC_transporter-like_ATP-bd"/>
</dbReference>
<organism evidence="12 13">
    <name type="scientific">Anisodus acutangulus</name>
    <dbReference type="NCBI Taxonomy" id="402998"/>
    <lineage>
        <taxon>Eukaryota</taxon>
        <taxon>Viridiplantae</taxon>
        <taxon>Streptophyta</taxon>
        <taxon>Embryophyta</taxon>
        <taxon>Tracheophyta</taxon>
        <taxon>Spermatophyta</taxon>
        <taxon>Magnoliopsida</taxon>
        <taxon>eudicotyledons</taxon>
        <taxon>Gunneridae</taxon>
        <taxon>Pentapetalae</taxon>
        <taxon>asterids</taxon>
        <taxon>lamiids</taxon>
        <taxon>Solanales</taxon>
        <taxon>Solanaceae</taxon>
        <taxon>Solanoideae</taxon>
        <taxon>Hyoscyameae</taxon>
        <taxon>Anisodus</taxon>
    </lineage>
</organism>
<feature type="transmembrane region" description="Helical" evidence="10">
    <location>
        <begin position="415"/>
        <end position="437"/>
    </location>
</feature>
<dbReference type="FunFam" id="3.40.50.300:FF:000504">
    <property type="entry name" value="ABC transporter G family member 11"/>
    <property type="match status" value="1"/>
</dbReference>
<evidence type="ECO:0000256" key="7">
    <source>
        <dbReference type="ARBA" id="ARBA00022840"/>
    </source>
</evidence>
<feature type="transmembrane region" description="Helical" evidence="10">
    <location>
        <begin position="497"/>
        <end position="522"/>
    </location>
</feature>
<evidence type="ECO:0000256" key="5">
    <source>
        <dbReference type="ARBA" id="ARBA00022692"/>
    </source>
</evidence>
<dbReference type="Pfam" id="PF00005">
    <property type="entry name" value="ABC_tran"/>
    <property type="match status" value="1"/>
</dbReference>
<dbReference type="InterPro" id="IPR013525">
    <property type="entry name" value="ABC2_TM"/>
</dbReference>
<dbReference type="InterPro" id="IPR017871">
    <property type="entry name" value="ABC_transporter-like_CS"/>
</dbReference>
<evidence type="ECO:0000259" key="11">
    <source>
        <dbReference type="PROSITE" id="PS50893"/>
    </source>
</evidence>
<dbReference type="Pfam" id="PF19055">
    <property type="entry name" value="ABC2_membrane_7"/>
    <property type="match status" value="1"/>
</dbReference>
<feature type="transmembrane region" description="Helical" evidence="10">
    <location>
        <begin position="458"/>
        <end position="485"/>
    </location>
</feature>
<dbReference type="Proteomes" id="UP001152561">
    <property type="component" value="Unassembled WGS sequence"/>
</dbReference>